<protein>
    <recommendedName>
        <fullName evidence="4">Glycosyltransferase RgtA/B/C/D-like domain-containing protein</fullName>
    </recommendedName>
</protein>
<organism evidence="2 3">
    <name type="scientific">Phaeodactylibacter xiamenensis</name>
    <dbReference type="NCBI Taxonomy" id="1524460"/>
    <lineage>
        <taxon>Bacteria</taxon>
        <taxon>Pseudomonadati</taxon>
        <taxon>Bacteroidota</taxon>
        <taxon>Saprospiria</taxon>
        <taxon>Saprospirales</taxon>
        <taxon>Haliscomenobacteraceae</taxon>
        <taxon>Phaeodactylibacter</taxon>
    </lineage>
</organism>
<keyword evidence="3" id="KW-1185">Reference proteome</keyword>
<feature type="transmembrane region" description="Helical" evidence="1">
    <location>
        <begin position="110"/>
        <end position="128"/>
    </location>
</feature>
<dbReference type="AlphaFoldDB" id="A0A098S5T0"/>
<keyword evidence="1" id="KW-1133">Transmembrane helix</keyword>
<evidence type="ECO:0000313" key="2">
    <source>
        <dbReference type="EMBL" id="KGE87391.1"/>
    </source>
</evidence>
<feature type="transmembrane region" description="Helical" evidence="1">
    <location>
        <begin position="341"/>
        <end position="359"/>
    </location>
</feature>
<feature type="transmembrane region" description="Helical" evidence="1">
    <location>
        <begin position="215"/>
        <end position="235"/>
    </location>
</feature>
<reference evidence="2 3" key="1">
    <citation type="journal article" date="2014" name="Int. J. Syst. Evol. Microbiol.">
        <title>Phaeodactylibacter xiamenensis gen. nov., sp. nov., a member of the family Saprospiraceae isolated from the marine alga Phaeodactylum tricornutum.</title>
        <authorList>
            <person name="Chen Z.Jr."/>
            <person name="Lei X."/>
            <person name="Lai Q."/>
            <person name="Li Y."/>
            <person name="Zhang B."/>
            <person name="Zhang J."/>
            <person name="Zhang H."/>
            <person name="Yang L."/>
            <person name="Zheng W."/>
            <person name="Tian Y."/>
            <person name="Yu Z."/>
            <person name="Xu H.Jr."/>
            <person name="Zheng T."/>
        </authorList>
    </citation>
    <scope>NUCLEOTIDE SEQUENCE [LARGE SCALE GENOMIC DNA]</scope>
    <source>
        <strain evidence="2 3">KD52</strain>
    </source>
</reference>
<gene>
    <name evidence="2" type="ORF">IX84_15455</name>
</gene>
<accession>A0A098S5T0</accession>
<feature type="transmembrane region" description="Helical" evidence="1">
    <location>
        <begin position="311"/>
        <end position="329"/>
    </location>
</feature>
<evidence type="ECO:0008006" key="4">
    <source>
        <dbReference type="Google" id="ProtNLM"/>
    </source>
</evidence>
<comment type="caution">
    <text evidence="2">The sequence shown here is derived from an EMBL/GenBank/DDBJ whole genome shotgun (WGS) entry which is preliminary data.</text>
</comment>
<feature type="transmembrane region" description="Helical" evidence="1">
    <location>
        <begin position="280"/>
        <end position="299"/>
    </location>
</feature>
<sequence>MRRYPALLQYLLFWAITQLFYFPTRHSGFVTDFTGLLSRFEGRTAAGILDCFGFPAMQQVLNALLFTWHSVFGIAPLPWYLLQSSLHALNALLLLQLGKALSERLQLPNAHLMGWMAAFLFLLSPYASEPVTWRVAQNFLLSTAVILGTARLTLDWLDKPDPRRWVLIQGLFILGLFTFELVLIIPLLSSLLLLMLPHGSWPKWRRLSLPQFGGVGLYFMLNRLMLGSWVGHYGAEVHLKFELPVLLGNGLRYTAKHLLFARNWPHAAKQWLFEGLAQPAVALGLGGILIVLLAAGLIFRNRLSNRWRLSVIGLTGFGLALLPVLNLYFNYTLHLENDRYGYLASAFLALVLAAGLSALPRWGRLPLLLAYLGCSSYFLWQHNQFWWKSTQVYQQMLDGFDYYDAPAAYLLNLPDNFQGAPMFRDYSGEDHAFRDALKYIRQQPYNGQIYEVAQYNMTRLTDGATATVDNTGTLRVEFNQWGNWWWRRGIGMGPGYDTEVYEVDSKGHHYFLTLRQPEQGAVFLIQEGLEWKTVD</sequence>
<dbReference type="OrthoDB" id="649136at2"/>
<dbReference type="Proteomes" id="UP000029736">
    <property type="component" value="Unassembled WGS sequence"/>
</dbReference>
<evidence type="ECO:0000313" key="3">
    <source>
        <dbReference type="Proteomes" id="UP000029736"/>
    </source>
</evidence>
<keyword evidence="1" id="KW-0812">Transmembrane</keyword>
<dbReference type="RefSeq" id="WP_044222310.1">
    <property type="nucleotide sequence ID" value="NZ_JBKAGJ010000015.1"/>
</dbReference>
<dbReference type="STRING" id="1524460.IX84_15455"/>
<dbReference type="EMBL" id="JPOS01000037">
    <property type="protein sequence ID" value="KGE87391.1"/>
    <property type="molecule type" value="Genomic_DNA"/>
</dbReference>
<keyword evidence="1" id="KW-0472">Membrane</keyword>
<evidence type="ECO:0000256" key="1">
    <source>
        <dbReference type="SAM" id="Phobius"/>
    </source>
</evidence>
<feature type="transmembrane region" description="Helical" evidence="1">
    <location>
        <begin position="135"/>
        <end position="154"/>
    </location>
</feature>
<name>A0A098S5T0_9BACT</name>
<proteinExistence type="predicted"/>
<feature type="transmembrane region" description="Helical" evidence="1">
    <location>
        <begin position="166"/>
        <end position="194"/>
    </location>
</feature>